<evidence type="ECO:0000313" key="4">
    <source>
        <dbReference type="Proteomes" id="UP000249254"/>
    </source>
</evidence>
<feature type="transmembrane region" description="Helical" evidence="2">
    <location>
        <begin position="415"/>
        <end position="438"/>
    </location>
</feature>
<dbReference type="InterPro" id="IPR039672">
    <property type="entry name" value="MFS_2"/>
</dbReference>
<dbReference type="AlphaFoldDB" id="A0A328ANX0"/>
<feature type="transmembrane region" description="Helical" evidence="2">
    <location>
        <begin position="53"/>
        <end position="76"/>
    </location>
</feature>
<evidence type="ECO:0000313" key="3">
    <source>
        <dbReference type="EMBL" id="RAK54548.1"/>
    </source>
</evidence>
<keyword evidence="2" id="KW-0472">Membrane</keyword>
<dbReference type="OrthoDB" id="9764596at2"/>
<protein>
    <submittedName>
        <fullName evidence="3">MFS transporter</fullName>
    </submittedName>
</protein>
<dbReference type="Gene3D" id="1.20.1250.20">
    <property type="entry name" value="MFS general substrate transporter like domains"/>
    <property type="match status" value="2"/>
</dbReference>
<organism evidence="3 4">
    <name type="scientific">Phenylobacterium soli</name>
    <dbReference type="NCBI Taxonomy" id="2170551"/>
    <lineage>
        <taxon>Bacteria</taxon>
        <taxon>Pseudomonadati</taxon>
        <taxon>Pseudomonadota</taxon>
        <taxon>Alphaproteobacteria</taxon>
        <taxon>Caulobacterales</taxon>
        <taxon>Caulobacteraceae</taxon>
        <taxon>Phenylobacterium</taxon>
    </lineage>
</organism>
<keyword evidence="2" id="KW-0812">Transmembrane</keyword>
<feature type="transmembrane region" description="Helical" evidence="2">
    <location>
        <begin position="23"/>
        <end position="47"/>
    </location>
</feature>
<keyword evidence="4" id="KW-1185">Reference proteome</keyword>
<comment type="similarity">
    <text evidence="1">Belongs to the sodium:galactoside symporter (TC 2.A.2) family.</text>
</comment>
<dbReference type="PANTHER" id="PTHR11328">
    <property type="entry name" value="MAJOR FACILITATOR SUPERFAMILY DOMAIN-CONTAINING PROTEIN"/>
    <property type="match status" value="1"/>
</dbReference>
<dbReference type="RefSeq" id="WP_111528299.1">
    <property type="nucleotide sequence ID" value="NZ_JBHRSG010000004.1"/>
</dbReference>
<feature type="transmembrane region" description="Helical" evidence="2">
    <location>
        <begin position="193"/>
        <end position="211"/>
    </location>
</feature>
<dbReference type="GO" id="GO:0015293">
    <property type="term" value="F:symporter activity"/>
    <property type="evidence" value="ECO:0007669"/>
    <property type="project" value="InterPro"/>
</dbReference>
<dbReference type="SUPFAM" id="SSF103473">
    <property type="entry name" value="MFS general substrate transporter"/>
    <property type="match status" value="1"/>
</dbReference>
<dbReference type="Pfam" id="PF13347">
    <property type="entry name" value="MFS_2"/>
    <property type="match status" value="1"/>
</dbReference>
<comment type="caution">
    <text evidence="3">The sequence shown here is derived from an EMBL/GenBank/DDBJ whole genome shotgun (WGS) entry which is preliminary data.</text>
</comment>
<accession>A0A328ANX0</accession>
<evidence type="ECO:0000256" key="1">
    <source>
        <dbReference type="ARBA" id="ARBA00009617"/>
    </source>
</evidence>
<reference evidence="4" key="1">
    <citation type="submission" date="2018-05" db="EMBL/GenBank/DDBJ databases">
        <authorList>
            <person name="Li X."/>
        </authorList>
    </citation>
    <scope>NUCLEOTIDE SEQUENCE [LARGE SCALE GENOMIC DNA]</scope>
    <source>
        <strain evidence="4">LX32</strain>
    </source>
</reference>
<sequence length="480" mass="50209">MAGGSTAGGGLAHERLPDESLPLWRTIVFGGAGLPIGALAAALLIYLPPHLATQLGVPLVVVGGVWASVRLIDIGFDPILGMLMDRTRTPIGRYRPWMLAGAPLLMLGIALLFFAPVGIGKFYLIGGLLVLYAALSILGLSHPAWAATLARSYHDRSRIFGVMAAVGIVALLAVLSIPVIVAKRGDSGAVHAMGWFLLILTPIAIGLAAWLTPERQTPRGHGHSFALGDVWTVLKTPNLLRLYAAQLAMGLGPGWMSSLYLFFAKDYMGFTSAQASVLLLFYVLAGLAGAPTTAWLANRIGKHRAIMAVAVAYSVGLLTVLLPPKGVLLNSIPVNLWCGFAGAGFEMTIRSMLADVADEVRLKDGRDRLSLIYALNTAAAKLAAALAIIITFPMLGRLGFVPALGLGNSPEAIRGLGIMFVAGPIGCVILGAVCMVGWKLTAERHAEIRAALEARDAEAALGAMDGEHVADAAAAEGLVA</sequence>
<evidence type="ECO:0000256" key="2">
    <source>
        <dbReference type="SAM" id="Phobius"/>
    </source>
</evidence>
<proteinExistence type="inferred from homology"/>
<dbReference type="Proteomes" id="UP000249254">
    <property type="component" value="Unassembled WGS sequence"/>
</dbReference>
<keyword evidence="2" id="KW-1133">Transmembrane helix</keyword>
<feature type="transmembrane region" description="Helical" evidence="2">
    <location>
        <begin position="305"/>
        <end position="322"/>
    </location>
</feature>
<dbReference type="InterPro" id="IPR036259">
    <property type="entry name" value="MFS_trans_sf"/>
</dbReference>
<dbReference type="PANTHER" id="PTHR11328:SF24">
    <property type="entry name" value="MAJOR FACILITATOR SUPERFAMILY (MFS) PROFILE DOMAIN-CONTAINING PROTEIN"/>
    <property type="match status" value="1"/>
</dbReference>
<dbReference type="EMBL" id="QFYQ01000001">
    <property type="protein sequence ID" value="RAK54548.1"/>
    <property type="molecule type" value="Genomic_DNA"/>
</dbReference>
<dbReference type="GO" id="GO:0005886">
    <property type="term" value="C:plasma membrane"/>
    <property type="evidence" value="ECO:0007669"/>
    <property type="project" value="TreeGrafter"/>
</dbReference>
<name>A0A328ANX0_9CAUL</name>
<feature type="transmembrane region" description="Helical" evidence="2">
    <location>
        <begin position="159"/>
        <end position="181"/>
    </location>
</feature>
<dbReference type="GO" id="GO:0008643">
    <property type="term" value="P:carbohydrate transport"/>
    <property type="evidence" value="ECO:0007669"/>
    <property type="project" value="InterPro"/>
</dbReference>
<feature type="transmembrane region" description="Helical" evidence="2">
    <location>
        <begin position="242"/>
        <end position="263"/>
    </location>
</feature>
<feature type="transmembrane region" description="Helical" evidence="2">
    <location>
        <begin position="97"/>
        <end position="116"/>
    </location>
</feature>
<feature type="transmembrane region" description="Helical" evidence="2">
    <location>
        <begin position="370"/>
        <end position="395"/>
    </location>
</feature>
<feature type="transmembrane region" description="Helical" evidence="2">
    <location>
        <begin position="275"/>
        <end position="298"/>
    </location>
</feature>
<feature type="transmembrane region" description="Helical" evidence="2">
    <location>
        <begin position="122"/>
        <end position="147"/>
    </location>
</feature>
<gene>
    <name evidence="3" type="ORF">DJ017_08440</name>
</gene>